<dbReference type="AlphaFoldDB" id="A0A553JRF5"/>
<dbReference type="Gene3D" id="3.90.1200.10">
    <property type="match status" value="1"/>
</dbReference>
<gene>
    <name evidence="2" type="ORF">FN961_06980</name>
</gene>
<evidence type="ECO:0000259" key="1">
    <source>
        <dbReference type="SMART" id="SM00587"/>
    </source>
</evidence>
<comment type="caution">
    <text evidence="2">The sequence shown here is derived from an EMBL/GenBank/DDBJ whole genome shotgun (WGS) entry which is preliminary data.</text>
</comment>
<dbReference type="OrthoDB" id="9769860at2"/>
<dbReference type="Pfam" id="PF02958">
    <property type="entry name" value="EcKL"/>
    <property type="match status" value="2"/>
</dbReference>
<dbReference type="EMBL" id="VKGK01000006">
    <property type="protein sequence ID" value="TRY15046.1"/>
    <property type="molecule type" value="Genomic_DNA"/>
</dbReference>
<evidence type="ECO:0000313" key="3">
    <source>
        <dbReference type="Proteomes" id="UP000318126"/>
    </source>
</evidence>
<sequence length="337" mass="38866">MNTQSNTEQYIQEVFSCEKVTKIETIQKLWSDYGEIARYQIKQENCSKYIIAKTIIPSAQKVHPRGWQSDASHQRKIISYEIEAHWYREYAQSCTESHYVPHCYGVRTFSTLLPQCESIILLSDLDESGFTSRKQRLSVEESKSCIKWLACFHAHFMQDTPVNSWPQGLWPIGSYWHLATRMDEYQAMADSPIKRAAHQLDSMLNNCRYKSLIHGDAKVANFCFSSSGERVAGVDFQYVGGGCGMKDLVYFLGSCLTEYDCLMSYQELVEYYFAELNTAMQVSTVLIDPIEVENEWRPLFYVAWADFQRFLLGWSPSHHKINNFSSEITEKGIAIAS</sequence>
<dbReference type="Proteomes" id="UP000318126">
    <property type="component" value="Unassembled WGS sequence"/>
</dbReference>
<dbReference type="InterPro" id="IPR015897">
    <property type="entry name" value="CHK_kinase-like"/>
</dbReference>
<dbReference type="SMART" id="SM00587">
    <property type="entry name" value="CHK"/>
    <property type="match status" value="1"/>
</dbReference>
<dbReference type="PANTHER" id="PTHR11012">
    <property type="entry name" value="PROTEIN KINASE-LIKE DOMAIN-CONTAINING"/>
    <property type="match status" value="1"/>
</dbReference>
<dbReference type="RefSeq" id="WP_143563833.1">
    <property type="nucleotide sequence ID" value="NZ_BMPL01000005.1"/>
</dbReference>
<name>A0A553JRF5_SHEHA</name>
<reference evidence="3" key="1">
    <citation type="submission" date="2019-07" db="EMBL/GenBank/DDBJ databases">
        <title>Shewanella sp. YLB-08 draft genomic sequence.</title>
        <authorList>
            <person name="Yu L."/>
        </authorList>
    </citation>
    <scope>NUCLEOTIDE SEQUENCE [LARGE SCALE GENOMIC DNA]</scope>
    <source>
        <strain evidence="3">JCM 20706</strain>
    </source>
</reference>
<keyword evidence="3" id="KW-1185">Reference proteome</keyword>
<dbReference type="InterPro" id="IPR011009">
    <property type="entry name" value="Kinase-like_dom_sf"/>
</dbReference>
<proteinExistence type="predicted"/>
<accession>A0A553JRF5</accession>
<evidence type="ECO:0000313" key="2">
    <source>
        <dbReference type="EMBL" id="TRY15046.1"/>
    </source>
</evidence>
<protein>
    <submittedName>
        <fullName evidence="2">DUF1679 domain-containing protein</fullName>
    </submittedName>
</protein>
<organism evidence="2 3">
    <name type="scientific">Shewanella hanedai</name>
    <name type="common">Alteromonas hanedai</name>
    <dbReference type="NCBI Taxonomy" id="25"/>
    <lineage>
        <taxon>Bacteria</taxon>
        <taxon>Pseudomonadati</taxon>
        <taxon>Pseudomonadota</taxon>
        <taxon>Gammaproteobacteria</taxon>
        <taxon>Alteromonadales</taxon>
        <taxon>Shewanellaceae</taxon>
        <taxon>Shewanella</taxon>
    </lineage>
</organism>
<feature type="domain" description="CHK kinase-like" evidence="1">
    <location>
        <begin position="120"/>
        <end position="282"/>
    </location>
</feature>
<dbReference type="InterPro" id="IPR004119">
    <property type="entry name" value="EcKL"/>
</dbReference>
<dbReference type="SUPFAM" id="SSF56112">
    <property type="entry name" value="Protein kinase-like (PK-like)"/>
    <property type="match status" value="1"/>
</dbReference>
<dbReference type="PANTHER" id="PTHR11012:SF30">
    <property type="entry name" value="PROTEIN KINASE-LIKE DOMAIN-CONTAINING"/>
    <property type="match status" value="1"/>
</dbReference>